<evidence type="ECO:0000313" key="2">
    <source>
        <dbReference type="EMBL" id="KAA9368322.1"/>
    </source>
</evidence>
<accession>A0A5N1JW27</accession>
<dbReference type="RefSeq" id="WP_151093406.1">
    <property type="nucleotide sequence ID" value="NZ_JBLZNM010000008.1"/>
</dbReference>
<dbReference type="InterPro" id="IPR026275">
    <property type="entry name" value="Glyoxalase/dOase/EhpR"/>
</dbReference>
<feature type="domain" description="VOC" evidence="1">
    <location>
        <begin position="1"/>
        <end position="119"/>
    </location>
</feature>
<reference evidence="2 3" key="1">
    <citation type="submission" date="2019-09" db="EMBL/GenBank/DDBJ databases">
        <title>Biological control of the noxious weed angled onion (Allium triquetrum) thwarted by endophytic bacteria in Victoria, Australia.</title>
        <authorList>
            <person name="Tehranchian P."/>
            <person name="Adair R.J."/>
            <person name="Van T.H."/>
            <person name="Morrison P.D."/>
            <person name="Williams H."/>
            <person name="Lawrie A.C."/>
        </authorList>
    </citation>
    <scope>NUCLEOTIDE SEQUENCE [LARGE SCALE GENOMIC DNA]</scope>
    <source>
        <strain evidence="2 3">RPTAtOch1</strain>
    </source>
</reference>
<dbReference type="InterPro" id="IPR037523">
    <property type="entry name" value="VOC_core"/>
</dbReference>
<dbReference type="Proteomes" id="UP000327108">
    <property type="component" value="Unassembled WGS sequence"/>
</dbReference>
<dbReference type="Gene3D" id="3.30.720.120">
    <property type="match status" value="1"/>
</dbReference>
<name>A0A5N1JW27_9HYPH</name>
<dbReference type="InterPro" id="IPR029068">
    <property type="entry name" value="Glyas_Bleomycin-R_OHBP_Dase"/>
</dbReference>
<evidence type="ECO:0000313" key="3">
    <source>
        <dbReference type="Proteomes" id="UP000327108"/>
    </source>
</evidence>
<protein>
    <submittedName>
        <fullName evidence="2">Drug:proton antiporter</fullName>
    </submittedName>
</protein>
<evidence type="ECO:0000259" key="1">
    <source>
        <dbReference type="PROSITE" id="PS51819"/>
    </source>
</evidence>
<gene>
    <name evidence="2" type="ORF">F3W84_10560</name>
</gene>
<dbReference type="SUPFAM" id="SSF54593">
    <property type="entry name" value="Glyoxalase/Bleomycin resistance protein/Dihydroxybiphenyl dioxygenase"/>
    <property type="match status" value="1"/>
</dbReference>
<sequence>MRSPIVLFYVADIWTSARFYTRLFGRAADQISPSFALFLLPSGMRLGLWSQARVEPVPVTRAGGGELGFQVACADEVDRLHVEWRSKGVTIALAPMVLDFGRSFVALDPDGHRLRVYALGDYE</sequence>
<dbReference type="InterPro" id="IPR004360">
    <property type="entry name" value="Glyas_Fos-R_dOase_dom"/>
</dbReference>
<dbReference type="EMBL" id="VYXQ01000008">
    <property type="protein sequence ID" value="KAA9368322.1"/>
    <property type="molecule type" value="Genomic_DNA"/>
</dbReference>
<dbReference type="Pfam" id="PF00903">
    <property type="entry name" value="Glyoxalase"/>
    <property type="match status" value="1"/>
</dbReference>
<dbReference type="PROSITE" id="PS51819">
    <property type="entry name" value="VOC"/>
    <property type="match status" value="1"/>
</dbReference>
<dbReference type="PIRSF" id="PIRSF039020">
    <property type="entry name" value="EhpR"/>
    <property type="match status" value="1"/>
</dbReference>
<dbReference type="AlphaFoldDB" id="A0A5N1JW27"/>
<proteinExistence type="predicted"/>
<dbReference type="Gene3D" id="3.30.720.110">
    <property type="match status" value="1"/>
</dbReference>
<organism evidence="2 3">
    <name type="scientific">Ochrobactrum quorumnocens</name>
    <dbReference type="NCBI Taxonomy" id="271865"/>
    <lineage>
        <taxon>Bacteria</taxon>
        <taxon>Pseudomonadati</taxon>
        <taxon>Pseudomonadota</taxon>
        <taxon>Alphaproteobacteria</taxon>
        <taxon>Hyphomicrobiales</taxon>
        <taxon>Brucellaceae</taxon>
        <taxon>Brucella/Ochrobactrum group</taxon>
        <taxon>Ochrobactrum</taxon>
    </lineage>
</organism>
<keyword evidence="3" id="KW-1185">Reference proteome</keyword>
<comment type="caution">
    <text evidence="2">The sequence shown here is derived from an EMBL/GenBank/DDBJ whole genome shotgun (WGS) entry which is preliminary data.</text>
</comment>